<dbReference type="InterPro" id="IPR020103">
    <property type="entry name" value="PsdUridine_synth_cat_dom_sf"/>
</dbReference>
<organism evidence="5 6">
    <name type="scientific">Symbiodinium natans</name>
    <dbReference type="NCBI Taxonomy" id="878477"/>
    <lineage>
        <taxon>Eukaryota</taxon>
        <taxon>Sar</taxon>
        <taxon>Alveolata</taxon>
        <taxon>Dinophyceae</taxon>
        <taxon>Suessiales</taxon>
        <taxon>Symbiodiniaceae</taxon>
        <taxon>Symbiodinium</taxon>
    </lineage>
</organism>
<dbReference type="AlphaFoldDB" id="A0A812G4K3"/>
<evidence type="ECO:0000256" key="3">
    <source>
        <dbReference type="SAM" id="MobiDB-lite"/>
    </source>
</evidence>
<feature type="repeat" description="PPR" evidence="2">
    <location>
        <begin position="298"/>
        <end position="333"/>
    </location>
</feature>
<dbReference type="GO" id="GO:0009982">
    <property type="term" value="F:pseudouridine synthase activity"/>
    <property type="evidence" value="ECO:0007669"/>
    <property type="project" value="InterPro"/>
</dbReference>
<evidence type="ECO:0000313" key="6">
    <source>
        <dbReference type="Proteomes" id="UP000604046"/>
    </source>
</evidence>
<dbReference type="GO" id="GO:0000455">
    <property type="term" value="P:enzyme-directed rRNA pseudouridine synthesis"/>
    <property type="evidence" value="ECO:0007669"/>
    <property type="project" value="TreeGrafter"/>
</dbReference>
<reference evidence="5" key="1">
    <citation type="submission" date="2021-02" db="EMBL/GenBank/DDBJ databases">
        <authorList>
            <person name="Dougan E. K."/>
            <person name="Rhodes N."/>
            <person name="Thang M."/>
            <person name="Chan C."/>
        </authorList>
    </citation>
    <scope>NUCLEOTIDE SEQUENCE</scope>
</reference>
<dbReference type="Gene3D" id="1.25.40.10">
    <property type="entry name" value="Tetratricopeptide repeat domain"/>
    <property type="match status" value="2"/>
</dbReference>
<protein>
    <submittedName>
        <fullName evidence="5">RluC protein</fullName>
    </submittedName>
</protein>
<dbReference type="Proteomes" id="UP000604046">
    <property type="component" value="Unassembled WGS sequence"/>
</dbReference>
<dbReference type="PANTHER" id="PTHR21600">
    <property type="entry name" value="MITOCHONDRIAL RNA PSEUDOURIDINE SYNTHASE"/>
    <property type="match status" value="1"/>
</dbReference>
<name>A0A812G4K3_9DINO</name>
<dbReference type="CDD" id="cd02869">
    <property type="entry name" value="PseudoU_synth_RluA_like"/>
    <property type="match status" value="1"/>
</dbReference>
<dbReference type="InterPro" id="IPR006145">
    <property type="entry name" value="PsdUridine_synth_RsuA/RluA"/>
</dbReference>
<dbReference type="SUPFAM" id="SSF55120">
    <property type="entry name" value="Pseudouridine synthase"/>
    <property type="match status" value="1"/>
</dbReference>
<dbReference type="InterPro" id="IPR050188">
    <property type="entry name" value="RluA_PseudoU_synthase"/>
</dbReference>
<comment type="caution">
    <text evidence="5">The sequence shown here is derived from an EMBL/GenBank/DDBJ whole genome shotgun (WGS) entry which is preliminary data.</text>
</comment>
<dbReference type="InterPro" id="IPR011990">
    <property type="entry name" value="TPR-like_helical_dom_sf"/>
</dbReference>
<dbReference type="PROSITE" id="PS51375">
    <property type="entry name" value="PPR"/>
    <property type="match status" value="1"/>
</dbReference>
<feature type="region of interest" description="Disordered" evidence="3">
    <location>
        <begin position="1"/>
        <end position="39"/>
    </location>
</feature>
<dbReference type="PANTHER" id="PTHR21600:SF87">
    <property type="entry name" value="RNA PSEUDOURIDYLATE SYNTHASE DOMAIN-CONTAINING PROTEIN 1"/>
    <property type="match status" value="1"/>
</dbReference>
<evidence type="ECO:0000313" key="5">
    <source>
        <dbReference type="EMBL" id="CAE6911606.1"/>
    </source>
</evidence>
<evidence type="ECO:0000256" key="1">
    <source>
        <dbReference type="ARBA" id="ARBA00010876"/>
    </source>
</evidence>
<evidence type="ECO:0000256" key="2">
    <source>
        <dbReference type="PROSITE-ProRule" id="PRU00708"/>
    </source>
</evidence>
<accession>A0A812G4K3</accession>
<comment type="similarity">
    <text evidence="1">Belongs to the pseudouridine synthase RluA family.</text>
</comment>
<gene>
    <name evidence="5" type="primary">rluC</name>
    <name evidence="5" type="ORF">SNAT2548_LOCUS124</name>
</gene>
<dbReference type="EMBL" id="CAJNDS010000002">
    <property type="protein sequence ID" value="CAE6911606.1"/>
    <property type="molecule type" value="Genomic_DNA"/>
</dbReference>
<dbReference type="Gene3D" id="3.30.2350.10">
    <property type="entry name" value="Pseudouridine synthase"/>
    <property type="match status" value="1"/>
</dbReference>
<dbReference type="OrthoDB" id="418349at2759"/>
<dbReference type="GO" id="GO:0003723">
    <property type="term" value="F:RNA binding"/>
    <property type="evidence" value="ECO:0007669"/>
    <property type="project" value="InterPro"/>
</dbReference>
<sequence length="803" mass="88574">MRRQLCARPVVPGMSSDGPLADGSPSPRKISSSRAPSVHRCHGRCKSWSSQTLNTLSPKLFLTVRLQSSCPRTSIAPMDPRICSSNCGRARTRRSCADAHLNDLNLRLSSCPASGRQWQLQRSVDFNRKLSELGRAKWRQVLEGFLGLRGKGILVDQIGFTIVATAMGQKRWQRSCLLLKEAQDRLLEVNTINVGAVLGACEKSSRWTTTVCLLGAMHLNLLESSLITGNSVINACGGASRWLEALSMMRCMQIQVLEPDHVSGSAMTAALDTLDSGRCWEIALRLLQGCREGQTKLDVVAWTSLSSVCGREGRQWKRCLETLAYMTRLKCLPNAVSYRVGYLACESAEELPLGHLLLKRCLRSQADASRMDPAFTLWALAKLSVHCGLDPQGIHRKCLQALRFLSVKGAAPTSQVTAVCWAASALGAVGKSLEQKLGRIVMSRLHDFAMEELMLVAWGFVGWPSADILHGIQQEACRRLRPLKDKSEVAEVKLEEVLGLVGACALAGSLEAPLRTLAAGIVRESGRHLDALHTRRLLPLSDSSSHAPSKDCPLSLQQHDDRTDYEPVCKLDVGGLAVVYKPPGWEVHDLHEAFQLHAWFQRHHLHLPILHDSHRDFGFLHRLDVPSSGLLLVAKTFEAFQEMQFQLAMGELARAYAVLCHGWLPKAVVEFNTQLRLEGQVSLSGRGKPCRTLLHSRRHLSFNGSRALSLVNVTIATGRMHQIRCHFAHAGAPTVSDGKYTSESTFGEDLHWCMRNFLHRHRMSFRDLAGRACVVTAPLAKDLQDVLESMAVADKIGEGGVCL</sequence>
<dbReference type="InterPro" id="IPR002885">
    <property type="entry name" value="PPR_rpt"/>
</dbReference>
<keyword evidence="6" id="KW-1185">Reference proteome</keyword>
<feature type="domain" description="Pseudouridine synthase RsuA/RluA-like" evidence="4">
    <location>
        <begin position="576"/>
        <end position="729"/>
    </location>
</feature>
<dbReference type="Pfam" id="PF00849">
    <property type="entry name" value="PseudoU_synth_2"/>
    <property type="match status" value="1"/>
</dbReference>
<proteinExistence type="inferred from homology"/>
<evidence type="ECO:0000259" key="4">
    <source>
        <dbReference type="Pfam" id="PF00849"/>
    </source>
</evidence>